<dbReference type="EMBL" id="QZMU01000001">
    <property type="protein sequence ID" value="RRQ22343.1"/>
    <property type="molecule type" value="Genomic_DNA"/>
</dbReference>
<dbReference type="Pfam" id="PF04358">
    <property type="entry name" value="DsrC"/>
    <property type="match status" value="1"/>
</dbReference>
<dbReference type="InterPro" id="IPR042072">
    <property type="entry name" value="DsrC-like_C"/>
</dbReference>
<comment type="caution">
    <text evidence="5">The sequence shown here is derived from an EMBL/GenBank/DDBJ whole genome shotgun (WGS) entry which is preliminary data.</text>
</comment>
<dbReference type="AlphaFoldDB" id="A0A426QKQ5"/>
<dbReference type="GO" id="GO:0002143">
    <property type="term" value="P:tRNA wobble position uridine thiolation"/>
    <property type="evidence" value="ECO:0007669"/>
    <property type="project" value="TreeGrafter"/>
</dbReference>
<evidence type="ECO:0000256" key="3">
    <source>
        <dbReference type="ARBA" id="ARBA00022490"/>
    </source>
</evidence>
<organism evidence="5 6">
    <name type="scientific">Thiohalobacter thiocyanaticus</name>
    <dbReference type="NCBI Taxonomy" id="585455"/>
    <lineage>
        <taxon>Bacteria</taxon>
        <taxon>Pseudomonadati</taxon>
        <taxon>Pseudomonadota</taxon>
        <taxon>Gammaproteobacteria</taxon>
        <taxon>Thiohalobacterales</taxon>
        <taxon>Thiohalobacteraceae</taxon>
        <taxon>Thiohalobacter</taxon>
    </lineage>
</organism>
<feature type="compositionally biased region" description="Polar residues" evidence="4">
    <location>
        <begin position="11"/>
        <end position="24"/>
    </location>
</feature>
<evidence type="ECO:0000256" key="4">
    <source>
        <dbReference type="SAM" id="MobiDB-lite"/>
    </source>
</evidence>
<dbReference type="GO" id="GO:0005737">
    <property type="term" value="C:cytoplasm"/>
    <property type="evidence" value="ECO:0007669"/>
    <property type="project" value="UniProtKB-SubCell"/>
</dbReference>
<dbReference type="Gene3D" id="1.10.10.370">
    <property type="entry name" value="DsrC-like protein, C-terminal domain"/>
    <property type="match status" value="1"/>
</dbReference>
<evidence type="ECO:0000313" key="6">
    <source>
        <dbReference type="Proteomes" id="UP000287798"/>
    </source>
</evidence>
<keyword evidence="6" id="KW-1185">Reference proteome</keyword>
<dbReference type="NCBIfam" id="TIGR03342">
    <property type="entry name" value="dsrC_tusE_dsvC"/>
    <property type="match status" value="1"/>
</dbReference>
<keyword evidence="3" id="KW-0963">Cytoplasm</keyword>
<dbReference type="Proteomes" id="UP000287798">
    <property type="component" value="Unassembled WGS sequence"/>
</dbReference>
<dbReference type="InterPro" id="IPR025526">
    <property type="entry name" value="DsrC-like_dom_sf"/>
</dbReference>
<feature type="region of interest" description="Disordered" evidence="4">
    <location>
        <begin position="1"/>
        <end position="48"/>
    </location>
</feature>
<protein>
    <submittedName>
        <fullName evidence="5">TusE/DsrC/DsvC family sulfur relay protein</fullName>
    </submittedName>
</protein>
<evidence type="ECO:0000256" key="2">
    <source>
        <dbReference type="ARBA" id="ARBA00005718"/>
    </source>
</evidence>
<evidence type="ECO:0000313" key="5">
    <source>
        <dbReference type="EMBL" id="RRQ22343.1"/>
    </source>
</evidence>
<accession>A0A426QKQ5</accession>
<name>A0A426QKQ5_9GAMM</name>
<comment type="subcellular location">
    <subcellularLocation>
        <location evidence="1">Cytoplasm</location>
    </subcellularLocation>
</comment>
<dbReference type="PANTHER" id="PTHR37010">
    <property type="entry name" value="SULFURTRANSFERASE TUSE"/>
    <property type="match status" value="1"/>
</dbReference>
<dbReference type="PANTHER" id="PTHR37010:SF1">
    <property type="entry name" value="SULFURTRANSFERASE TUSE"/>
    <property type="match status" value="1"/>
</dbReference>
<gene>
    <name evidence="5" type="primary">tusE</name>
    <name evidence="5" type="ORF">D6C00_10540</name>
</gene>
<dbReference type="SUPFAM" id="SSF69721">
    <property type="entry name" value="DsrC, the gamma subunit of dissimilatory sulfite reductase"/>
    <property type="match status" value="1"/>
</dbReference>
<dbReference type="GO" id="GO:0097163">
    <property type="term" value="F:sulfur carrier activity"/>
    <property type="evidence" value="ECO:0007669"/>
    <property type="project" value="TreeGrafter"/>
</dbReference>
<comment type="similarity">
    <text evidence="2">Belongs to the DsrC/TusE family.</text>
</comment>
<evidence type="ECO:0000256" key="1">
    <source>
        <dbReference type="ARBA" id="ARBA00004496"/>
    </source>
</evidence>
<sequence length="142" mass="15927">MAHPAPPQHSPDIQQGPAQMNQHPIDQHQTETSSSDTHDRVTELTSQPWNRAKAQALADDENLTLTDAHWSVIVFLRKYYMKHGLPRNARTTADALNENFSVQGGNQYLYQLFSKGPITQGSRYANLRTPAYATDPSFGTSY</sequence>
<dbReference type="InterPro" id="IPR007453">
    <property type="entry name" value="DsrC/TusE"/>
</dbReference>
<reference evidence="5 6" key="1">
    <citation type="journal article" date="2010" name="Int. J. Syst. Evol. Microbiol.">
        <title>Thiohalobacter thiocyanaticus gen. nov., sp. nov., a moderately halophilic, sulfur-oxidizing gammaproteobacterium from hypersaline lakes, that utilizes thiocyanate.</title>
        <authorList>
            <person name="Sorokin D.Y."/>
            <person name="Kovaleva O.L."/>
            <person name="Tourova T.P."/>
            <person name="Muyzer G."/>
        </authorList>
    </citation>
    <scope>NUCLEOTIDE SEQUENCE [LARGE SCALE GENOMIC DNA]</scope>
    <source>
        <strain evidence="5 6">Hrh1</strain>
    </source>
</reference>
<proteinExistence type="inferred from homology"/>